<name>A0A4P9W549_9FUNG</name>
<sequence length="214" mass="22929">MGDRGLANVGARIPTWIPIQLSEHVRTASDRREWLGLDESELSIGQHARAEVSSGVQMLPARGEGAAETTNPRDNSPHALLISTPRSTEPTRENRALPHIPAPMRLTLHLLAAASALLLLLAAAADAFGTTCTPPPSPSSFDALNVWSTRDRRGPKGFPKRTEMPRNLRVAFLGDSGLGRHARQVFEMVKEWGAEGVVHSSSSSSSSHSSSSSS</sequence>
<protein>
    <submittedName>
        <fullName evidence="2">Uncharacterized protein</fullName>
    </submittedName>
</protein>
<evidence type="ECO:0000313" key="2">
    <source>
        <dbReference type="EMBL" id="RKO86405.1"/>
    </source>
</evidence>
<dbReference type="AlphaFoldDB" id="A0A4P9W549"/>
<proteinExistence type="predicted"/>
<organism evidence="2 3">
    <name type="scientific">Blyttiomyces helicus</name>
    <dbReference type="NCBI Taxonomy" id="388810"/>
    <lineage>
        <taxon>Eukaryota</taxon>
        <taxon>Fungi</taxon>
        <taxon>Fungi incertae sedis</taxon>
        <taxon>Chytridiomycota</taxon>
        <taxon>Chytridiomycota incertae sedis</taxon>
        <taxon>Chytridiomycetes</taxon>
        <taxon>Chytridiomycetes incertae sedis</taxon>
        <taxon>Blyttiomyces</taxon>
    </lineage>
</organism>
<evidence type="ECO:0000256" key="1">
    <source>
        <dbReference type="SAM" id="MobiDB-lite"/>
    </source>
</evidence>
<accession>A0A4P9W549</accession>
<dbReference type="EMBL" id="KZ998226">
    <property type="protein sequence ID" value="RKO86405.1"/>
    <property type="molecule type" value="Genomic_DNA"/>
</dbReference>
<evidence type="ECO:0000313" key="3">
    <source>
        <dbReference type="Proteomes" id="UP000269721"/>
    </source>
</evidence>
<feature type="non-terminal residue" evidence="2">
    <location>
        <position position="214"/>
    </location>
</feature>
<keyword evidence="3" id="KW-1185">Reference proteome</keyword>
<dbReference type="Proteomes" id="UP000269721">
    <property type="component" value="Unassembled WGS sequence"/>
</dbReference>
<dbReference type="OrthoDB" id="5597180at2759"/>
<gene>
    <name evidence="2" type="ORF">BDK51DRAFT_43489</name>
</gene>
<reference evidence="3" key="1">
    <citation type="journal article" date="2018" name="Nat. Microbiol.">
        <title>Leveraging single-cell genomics to expand the fungal tree of life.</title>
        <authorList>
            <person name="Ahrendt S.R."/>
            <person name="Quandt C.A."/>
            <person name="Ciobanu D."/>
            <person name="Clum A."/>
            <person name="Salamov A."/>
            <person name="Andreopoulos B."/>
            <person name="Cheng J.F."/>
            <person name="Woyke T."/>
            <person name="Pelin A."/>
            <person name="Henrissat B."/>
            <person name="Reynolds N.K."/>
            <person name="Benny G.L."/>
            <person name="Smith M.E."/>
            <person name="James T.Y."/>
            <person name="Grigoriev I.V."/>
        </authorList>
    </citation>
    <scope>NUCLEOTIDE SEQUENCE [LARGE SCALE GENOMIC DNA]</scope>
</reference>
<feature type="region of interest" description="Disordered" evidence="1">
    <location>
        <begin position="61"/>
        <end position="93"/>
    </location>
</feature>